<feature type="region of interest" description="Disordered" evidence="1">
    <location>
        <begin position="23"/>
        <end position="64"/>
    </location>
</feature>
<dbReference type="Proteomes" id="UP000199529">
    <property type="component" value="Unassembled WGS sequence"/>
</dbReference>
<organism evidence="2 3">
    <name type="scientific">Saccharopolyspora shandongensis</name>
    <dbReference type="NCBI Taxonomy" id="418495"/>
    <lineage>
        <taxon>Bacteria</taxon>
        <taxon>Bacillati</taxon>
        <taxon>Actinomycetota</taxon>
        <taxon>Actinomycetes</taxon>
        <taxon>Pseudonocardiales</taxon>
        <taxon>Pseudonocardiaceae</taxon>
        <taxon>Saccharopolyspora</taxon>
    </lineage>
</organism>
<evidence type="ECO:0000313" key="3">
    <source>
        <dbReference type="Proteomes" id="UP000199529"/>
    </source>
</evidence>
<protein>
    <submittedName>
        <fullName evidence="2">Uncharacterized protein</fullName>
    </submittedName>
</protein>
<dbReference type="RefSeq" id="WP_093268417.1">
    <property type="nucleotide sequence ID" value="NZ_FNOK01000021.1"/>
</dbReference>
<keyword evidence="3" id="KW-1185">Reference proteome</keyword>
<feature type="compositionally biased region" description="Basic residues" evidence="1">
    <location>
        <begin position="55"/>
        <end position="64"/>
    </location>
</feature>
<accession>A0A1H3HUH3</accession>
<dbReference type="AlphaFoldDB" id="A0A1H3HUH3"/>
<dbReference type="EMBL" id="FNOK01000021">
    <property type="protein sequence ID" value="SDY19133.1"/>
    <property type="molecule type" value="Genomic_DNA"/>
</dbReference>
<evidence type="ECO:0000313" key="2">
    <source>
        <dbReference type="EMBL" id="SDY19133.1"/>
    </source>
</evidence>
<reference evidence="3" key="1">
    <citation type="submission" date="2016-10" db="EMBL/GenBank/DDBJ databases">
        <authorList>
            <person name="Varghese N."/>
            <person name="Submissions S."/>
        </authorList>
    </citation>
    <scope>NUCLEOTIDE SEQUENCE [LARGE SCALE GENOMIC DNA]</scope>
    <source>
        <strain evidence="3">CGMCC 4.3530</strain>
    </source>
</reference>
<evidence type="ECO:0000256" key="1">
    <source>
        <dbReference type="SAM" id="MobiDB-lite"/>
    </source>
</evidence>
<name>A0A1H3HUH3_9PSEU</name>
<dbReference type="STRING" id="418495.SAMN05216215_1021102"/>
<sequence length="64" mass="6515">MGARHDHAVVIGAGIAGLLAAPQAPAATRKPPVRSDLASRSAVASNPVPLEKSSLHVKPRTGTR</sequence>
<proteinExistence type="predicted"/>
<gene>
    <name evidence="2" type="ORF">SAMN05216215_1021102</name>
</gene>